<reference evidence="2" key="1">
    <citation type="journal article" date="2013" name="Genetics">
        <title>The draft genome and transcriptome of Panagrellus redivivus are shaped by the harsh demands of a free-living lifestyle.</title>
        <authorList>
            <person name="Srinivasan J."/>
            <person name="Dillman A.R."/>
            <person name="Macchietto M.G."/>
            <person name="Heikkinen L."/>
            <person name="Lakso M."/>
            <person name="Fracchia K.M."/>
            <person name="Antoshechkin I."/>
            <person name="Mortazavi A."/>
            <person name="Wong G."/>
            <person name="Sternberg P.W."/>
        </authorList>
    </citation>
    <scope>NUCLEOTIDE SEQUENCE [LARGE SCALE GENOMIC DNA]</scope>
    <source>
        <strain evidence="2">MT8872</strain>
    </source>
</reference>
<sequence>MRTAFSWRLTDHYHQRHLIVFPISREGTTKVTMDMLFVGVVPAESVSVSLHLRNSSTFGSHKSVGDRPAASPNRLYVAVGIVKGRSIFRVCQCIHHPRARKTENKRRYPSLGTDFTRVPDRPKKSRVSIPSLPCPEGTDTAKGCLSASSRGTCSGRSSVGA</sequence>
<keyword evidence="2" id="KW-1185">Reference proteome</keyword>
<organism evidence="2 3">
    <name type="scientific">Panagrellus redivivus</name>
    <name type="common">Microworm</name>
    <dbReference type="NCBI Taxonomy" id="6233"/>
    <lineage>
        <taxon>Eukaryota</taxon>
        <taxon>Metazoa</taxon>
        <taxon>Ecdysozoa</taxon>
        <taxon>Nematoda</taxon>
        <taxon>Chromadorea</taxon>
        <taxon>Rhabditida</taxon>
        <taxon>Tylenchina</taxon>
        <taxon>Panagrolaimomorpha</taxon>
        <taxon>Panagrolaimoidea</taxon>
        <taxon>Panagrolaimidae</taxon>
        <taxon>Panagrellus</taxon>
    </lineage>
</organism>
<feature type="region of interest" description="Disordered" evidence="1">
    <location>
        <begin position="102"/>
        <end position="161"/>
    </location>
</feature>
<proteinExistence type="predicted"/>
<accession>A0A7E4VIH4</accession>
<feature type="compositionally biased region" description="Polar residues" evidence="1">
    <location>
        <begin position="146"/>
        <end position="161"/>
    </location>
</feature>
<evidence type="ECO:0000256" key="1">
    <source>
        <dbReference type="SAM" id="MobiDB-lite"/>
    </source>
</evidence>
<evidence type="ECO:0000313" key="2">
    <source>
        <dbReference type="Proteomes" id="UP000492821"/>
    </source>
</evidence>
<name>A0A7E4VIH4_PANRE</name>
<dbReference type="WBParaSite" id="Pan_g21572.t1">
    <property type="protein sequence ID" value="Pan_g21572.t1"/>
    <property type="gene ID" value="Pan_g21572"/>
</dbReference>
<protein>
    <submittedName>
        <fullName evidence="3">Uncharacterized protein</fullName>
    </submittedName>
</protein>
<reference evidence="3" key="2">
    <citation type="submission" date="2020-10" db="UniProtKB">
        <authorList>
            <consortium name="WormBaseParasite"/>
        </authorList>
    </citation>
    <scope>IDENTIFICATION</scope>
</reference>
<evidence type="ECO:0000313" key="3">
    <source>
        <dbReference type="WBParaSite" id="Pan_g21572.t1"/>
    </source>
</evidence>
<dbReference type="Proteomes" id="UP000492821">
    <property type="component" value="Unassembled WGS sequence"/>
</dbReference>
<dbReference type="AlphaFoldDB" id="A0A7E4VIH4"/>